<dbReference type="EMBL" id="CP040916">
    <property type="protein sequence ID" value="QDQ14407.1"/>
    <property type="molecule type" value="Genomic_DNA"/>
</dbReference>
<dbReference type="Pfam" id="PF13459">
    <property type="entry name" value="Fer4_15"/>
    <property type="match status" value="1"/>
</dbReference>
<evidence type="ECO:0000256" key="4">
    <source>
        <dbReference type="ARBA" id="ARBA00022982"/>
    </source>
</evidence>
<organism evidence="10 11">
    <name type="scientific">Streptomyces spectabilis</name>
    <dbReference type="NCBI Taxonomy" id="68270"/>
    <lineage>
        <taxon>Bacteria</taxon>
        <taxon>Bacillati</taxon>
        <taxon>Actinomycetota</taxon>
        <taxon>Actinomycetes</taxon>
        <taxon>Kitasatosporales</taxon>
        <taxon>Streptomycetaceae</taxon>
        <taxon>Streptomyces</taxon>
    </lineage>
</organism>
<keyword evidence="2 8" id="KW-0813">Transport</keyword>
<keyword evidence="6 8" id="KW-0411">Iron-sulfur</keyword>
<dbReference type="GO" id="GO:0009055">
    <property type="term" value="F:electron transfer activity"/>
    <property type="evidence" value="ECO:0007669"/>
    <property type="project" value="UniProtKB-UniRule"/>
</dbReference>
<evidence type="ECO:0000259" key="9">
    <source>
        <dbReference type="PROSITE" id="PS51379"/>
    </source>
</evidence>
<dbReference type="Proteomes" id="UP000316806">
    <property type="component" value="Chromosome"/>
</dbReference>
<sequence length="65" mass="6943">MHITVDEQSCVGAGQCVLSVPDVFDQDEMTGRVVLLQGRPPADLEDDVVEATRACPAQAITVTDE</sequence>
<evidence type="ECO:0000256" key="8">
    <source>
        <dbReference type="RuleBase" id="RU368020"/>
    </source>
</evidence>
<evidence type="ECO:0000313" key="11">
    <source>
        <dbReference type="Proteomes" id="UP000316806"/>
    </source>
</evidence>
<keyword evidence="7" id="KW-0003">3Fe-4S</keyword>
<dbReference type="GO" id="GO:0005506">
    <property type="term" value="F:iron ion binding"/>
    <property type="evidence" value="ECO:0007669"/>
    <property type="project" value="UniProtKB-UniRule"/>
</dbReference>
<evidence type="ECO:0000256" key="5">
    <source>
        <dbReference type="ARBA" id="ARBA00023004"/>
    </source>
</evidence>
<evidence type="ECO:0000256" key="7">
    <source>
        <dbReference type="ARBA" id="ARBA00023291"/>
    </source>
</evidence>
<dbReference type="InterPro" id="IPR001080">
    <property type="entry name" value="3Fe4S_ferredoxin"/>
</dbReference>
<dbReference type="InterPro" id="IPR051269">
    <property type="entry name" value="Fe-S_cluster_ET"/>
</dbReference>
<dbReference type="InterPro" id="IPR017896">
    <property type="entry name" value="4Fe4S_Fe-S-bd"/>
</dbReference>
<dbReference type="AlphaFoldDB" id="A0A516RFH5"/>
<dbReference type="PANTHER" id="PTHR36923:SF3">
    <property type="entry name" value="FERREDOXIN"/>
    <property type="match status" value="1"/>
</dbReference>
<accession>A0A516RFH5</accession>
<dbReference type="Gene3D" id="3.30.70.20">
    <property type="match status" value="1"/>
</dbReference>
<dbReference type="SUPFAM" id="SSF54862">
    <property type="entry name" value="4Fe-4S ferredoxins"/>
    <property type="match status" value="1"/>
</dbReference>
<comment type="cofactor">
    <cofactor evidence="1">
        <name>[3Fe-4S] cluster</name>
        <dbReference type="ChEBI" id="CHEBI:21137"/>
    </cofactor>
</comment>
<keyword evidence="4 8" id="KW-0249">Electron transport</keyword>
<dbReference type="RefSeq" id="WP_144321619.1">
    <property type="nucleotide sequence ID" value="NZ_CP040916.1"/>
</dbReference>
<keyword evidence="3 8" id="KW-0479">Metal-binding</keyword>
<name>A0A516RFH5_STRST</name>
<reference evidence="10 11" key="1">
    <citation type="journal article" date="2019" name="J. Ind. Microbiol. Biotechnol.">
        <title>The complete genomic sequence of Streptomyces spectabilis NRRL-2792 and identification of secondary metabolite biosynthetic gene clusters.</title>
        <authorList>
            <person name="Sinha A."/>
            <person name="Phillips-Salemka S."/>
            <person name="Niraula T.A."/>
            <person name="Short K.A."/>
            <person name="Niraula N.P."/>
        </authorList>
    </citation>
    <scope>NUCLEOTIDE SEQUENCE [LARGE SCALE GENOMIC DNA]</scope>
    <source>
        <strain evidence="10 11">NRRL 2792</strain>
    </source>
</reference>
<evidence type="ECO:0000256" key="3">
    <source>
        <dbReference type="ARBA" id="ARBA00022723"/>
    </source>
</evidence>
<dbReference type="GO" id="GO:0051538">
    <property type="term" value="F:3 iron, 4 sulfur cluster binding"/>
    <property type="evidence" value="ECO:0007669"/>
    <property type="project" value="UniProtKB-KW"/>
</dbReference>
<evidence type="ECO:0000256" key="1">
    <source>
        <dbReference type="ARBA" id="ARBA00001927"/>
    </source>
</evidence>
<feature type="domain" description="4Fe-4S ferredoxin-type" evidence="9">
    <location>
        <begin position="1"/>
        <end position="29"/>
    </location>
</feature>
<protein>
    <recommendedName>
        <fullName evidence="8">Ferredoxin</fullName>
    </recommendedName>
</protein>
<evidence type="ECO:0000256" key="6">
    <source>
        <dbReference type="ARBA" id="ARBA00023014"/>
    </source>
</evidence>
<evidence type="ECO:0000256" key="2">
    <source>
        <dbReference type="ARBA" id="ARBA00022448"/>
    </source>
</evidence>
<dbReference type="PRINTS" id="PR00352">
    <property type="entry name" value="3FE4SFRDOXIN"/>
</dbReference>
<gene>
    <name evidence="10" type="ORF">FH965_30805</name>
</gene>
<comment type="function">
    <text evidence="8">Ferredoxins are iron-sulfur proteins that transfer electrons in a wide variety of metabolic reactions.</text>
</comment>
<evidence type="ECO:0000313" key="10">
    <source>
        <dbReference type="EMBL" id="QDQ14407.1"/>
    </source>
</evidence>
<dbReference type="PANTHER" id="PTHR36923">
    <property type="entry name" value="FERREDOXIN"/>
    <property type="match status" value="1"/>
</dbReference>
<dbReference type="PROSITE" id="PS51379">
    <property type="entry name" value="4FE4S_FER_2"/>
    <property type="match status" value="1"/>
</dbReference>
<keyword evidence="5 8" id="KW-0408">Iron</keyword>
<proteinExistence type="predicted"/>